<evidence type="ECO:0000256" key="5">
    <source>
        <dbReference type="SAM" id="Phobius"/>
    </source>
</evidence>
<evidence type="ECO:0000256" key="1">
    <source>
        <dbReference type="ARBA" id="ARBA00004141"/>
    </source>
</evidence>
<dbReference type="GO" id="GO:0005886">
    <property type="term" value="C:plasma membrane"/>
    <property type="evidence" value="ECO:0007669"/>
    <property type="project" value="TreeGrafter"/>
</dbReference>
<dbReference type="Pfam" id="PF04241">
    <property type="entry name" value="DUF423"/>
    <property type="match status" value="1"/>
</dbReference>
<evidence type="ECO:0000256" key="4">
    <source>
        <dbReference type="ARBA" id="ARBA00023136"/>
    </source>
</evidence>
<organism evidence="6">
    <name type="scientific">hydrothermal vent metagenome</name>
    <dbReference type="NCBI Taxonomy" id="652676"/>
    <lineage>
        <taxon>unclassified sequences</taxon>
        <taxon>metagenomes</taxon>
        <taxon>ecological metagenomes</taxon>
    </lineage>
</organism>
<evidence type="ECO:0000313" key="6">
    <source>
        <dbReference type="EMBL" id="CUV03583.1"/>
    </source>
</evidence>
<gene>
    <name evidence="6" type="ORF">MGWOODY_Clf2801</name>
</gene>
<dbReference type="PANTHER" id="PTHR43461">
    <property type="entry name" value="TRANSMEMBRANE PROTEIN 256"/>
    <property type="match status" value="1"/>
</dbReference>
<dbReference type="EMBL" id="FAXA01000440">
    <property type="protein sequence ID" value="CUV03583.1"/>
    <property type="molecule type" value="Genomic_DNA"/>
</dbReference>
<proteinExistence type="predicted"/>
<keyword evidence="4 5" id="KW-0472">Membrane</keyword>
<evidence type="ECO:0000256" key="3">
    <source>
        <dbReference type="ARBA" id="ARBA00022989"/>
    </source>
</evidence>
<accession>A0A161JVP4</accession>
<sequence>MSTNRALILVGAILGLSGVILGAVGVHALRDILDAKALVTFETGVRFQMYHSLALLAVGLLAGQWKTGLVKLSGILFTVGILVFSGSLYILAVTGIGVFGAIAPLGGMSLIAAWASLVMGAIRQRDSS</sequence>
<dbReference type="AlphaFoldDB" id="A0A161JVP4"/>
<dbReference type="PANTHER" id="PTHR43461:SF1">
    <property type="entry name" value="TRANSMEMBRANE PROTEIN 256"/>
    <property type="match status" value="1"/>
</dbReference>
<feature type="transmembrane region" description="Helical" evidence="5">
    <location>
        <begin position="49"/>
        <end position="65"/>
    </location>
</feature>
<keyword evidence="3 5" id="KW-1133">Transmembrane helix</keyword>
<evidence type="ECO:0000256" key="2">
    <source>
        <dbReference type="ARBA" id="ARBA00022692"/>
    </source>
</evidence>
<feature type="transmembrane region" description="Helical" evidence="5">
    <location>
        <begin position="98"/>
        <end position="122"/>
    </location>
</feature>
<name>A0A161JVP4_9ZZZZ</name>
<comment type="subcellular location">
    <subcellularLocation>
        <location evidence="1">Membrane</location>
        <topology evidence="1">Multi-pass membrane protein</topology>
    </subcellularLocation>
</comment>
<feature type="transmembrane region" description="Helical" evidence="5">
    <location>
        <begin position="7"/>
        <end position="29"/>
    </location>
</feature>
<feature type="transmembrane region" description="Helical" evidence="5">
    <location>
        <begin position="72"/>
        <end position="92"/>
    </location>
</feature>
<keyword evidence="2 5" id="KW-0812">Transmembrane</keyword>
<reference evidence="6" key="1">
    <citation type="submission" date="2015-10" db="EMBL/GenBank/DDBJ databases">
        <authorList>
            <person name="Gilbert D.G."/>
        </authorList>
    </citation>
    <scope>NUCLEOTIDE SEQUENCE</scope>
</reference>
<protein>
    <submittedName>
        <fullName evidence="6">COG2363</fullName>
    </submittedName>
</protein>
<dbReference type="InterPro" id="IPR006696">
    <property type="entry name" value="DUF423"/>
</dbReference>